<evidence type="ECO:0000256" key="1">
    <source>
        <dbReference type="SAM" id="MobiDB-lite"/>
    </source>
</evidence>
<sequence length="91" mass="10763">MEGWVERERRRERTAKKAAIPLDGYRGGKQRNYTRNNIITDVFGEEERRGEERRGEERRGEERRGQDRTGQDRTGQDRTGQDRTCSHDPAE</sequence>
<organism evidence="2 3">
    <name type="scientific">Takifugu flavidus</name>
    <name type="common">sansaifugu</name>
    <dbReference type="NCBI Taxonomy" id="433684"/>
    <lineage>
        <taxon>Eukaryota</taxon>
        <taxon>Metazoa</taxon>
        <taxon>Chordata</taxon>
        <taxon>Craniata</taxon>
        <taxon>Vertebrata</taxon>
        <taxon>Euteleostomi</taxon>
        <taxon>Actinopterygii</taxon>
        <taxon>Neopterygii</taxon>
        <taxon>Teleostei</taxon>
        <taxon>Neoteleostei</taxon>
        <taxon>Acanthomorphata</taxon>
        <taxon>Eupercaria</taxon>
        <taxon>Tetraodontiformes</taxon>
        <taxon>Tetradontoidea</taxon>
        <taxon>Tetraodontidae</taxon>
        <taxon>Takifugu</taxon>
    </lineage>
</organism>
<dbReference type="AlphaFoldDB" id="A0A5C6MQN6"/>
<proteinExistence type="predicted"/>
<feature type="compositionally biased region" description="Basic and acidic residues" evidence="1">
    <location>
        <begin position="45"/>
        <end position="91"/>
    </location>
</feature>
<keyword evidence="3" id="KW-1185">Reference proteome</keyword>
<gene>
    <name evidence="2" type="ORF">D4764_08G0004580</name>
</gene>
<dbReference type="EMBL" id="RHFK02000021">
    <property type="protein sequence ID" value="TWW56471.1"/>
    <property type="molecule type" value="Genomic_DNA"/>
</dbReference>
<protein>
    <submittedName>
        <fullName evidence="2">Uncharacterized protein</fullName>
    </submittedName>
</protein>
<evidence type="ECO:0000313" key="3">
    <source>
        <dbReference type="Proteomes" id="UP000324091"/>
    </source>
</evidence>
<comment type="caution">
    <text evidence="2">The sequence shown here is derived from an EMBL/GenBank/DDBJ whole genome shotgun (WGS) entry which is preliminary data.</text>
</comment>
<accession>A0A5C6MQN6</accession>
<evidence type="ECO:0000313" key="2">
    <source>
        <dbReference type="EMBL" id="TWW56471.1"/>
    </source>
</evidence>
<dbReference type="Proteomes" id="UP000324091">
    <property type="component" value="Chromosome 8"/>
</dbReference>
<feature type="region of interest" description="Disordered" evidence="1">
    <location>
        <begin position="1"/>
        <end position="91"/>
    </location>
</feature>
<feature type="compositionally biased region" description="Basic and acidic residues" evidence="1">
    <location>
        <begin position="1"/>
        <end position="11"/>
    </location>
</feature>
<name>A0A5C6MQN6_9TELE</name>
<reference evidence="2 3" key="1">
    <citation type="submission" date="2019-04" db="EMBL/GenBank/DDBJ databases">
        <title>Chromosome genome assembly for Takifugu flavidus.</title>
        <authorList>
            <person name="Xiao S."/>
        </authorList>
    </citation>
    <scope>NUCLEOTIDE SEQUENCE [LARGE SCALE GENOMIC DNA]</scope>
    <source>
        <strain evidence="2">HTHZ2018</strain>
        <tissue evidence="2">Muscle</tissue>
    </source>
</reference>